<sequence>MPSSILLSVDCLRSDHVGCYGYDRPTTPNIDSFATDATRYRFSYANCPGTRWAFQSIHTGVYAGQIDGLGIPDGYREQLAERFRSAGHSTFGIAHNGFLSRDYGYDEGFDRWTGVADFDEADSLAVKAGKRVANAVDSDVLTRRLLRPAYSLVAGGDSSGEYRPPTTDTDVVDRAVEWLRARESADDDYFAWVHFMDAHTPYGRYDEHLRAVRGDTDIDHVVAPTESDAVVHGEPPEQRVIDTYDACIRSVDEQLGRLLEVVDDDTVVAIVGDHGEEFGRYRAFHEASLYSSMTNVPIIVRAPGLEAGVVDDHFAQHVDIAPTLLAAADFPVPDRYVGEPLQRVTDRDLSTPTWYSLEAGHVGLQTDRWKVIQPNGERLGFEMDRTEREGDPTADGAVPDALHAQLDAFERRLDADRVTGGAATLGRDDGDLSASVEENLSDLGYLE</sequence>
<dbReference type="PATRIC" id="fig|1230459.4.peg.2636"/>
<dbReference type="CDD" id="cd16148">
    <property type="entry name" value="sulfatase_like"/>
    <property type="match status" value="1"/>
</dbReference>
<reference evidence="3 4" key="1">
    <citation type="journal article" date="2014" name="PLoS Genet.">
        <title>Phylogenetically driven sequencing of extremely halophilic archaea reveals strategies for static and dynamic osmo-response.</title>
        <authorList>
            <person name="Becker E.A."/>
            <person name="Seitzer P.M."/>
            <person name="Tritt A."/>
            <person name="Larsen D."/>
            <person name="Krusor M."/>
            <person name="Yao A.I."/>
            <person name="Wu D."/>
            <person name="Madern D."/>
            <person name="Eisen J.A."/>
            <person name="Darling A.E."/>
            <person name="Facciotti M.T."/>
        </authorList>
    </citation>
    <scope>NUCLEOTIDE SEQUENCE [LARGE SCALE GENOMIC DNA]</scope>
    <source>
        <strain evidence="3 4">JCM 14663</strain>
    </source>
</reference>
<organism evidence="3 4">
    <name type="scientific">Natrinema gari JCM 14663</name>
    <dbReference type="NCBI Taxonomy" id="1230459"/>
    <lineage>
        <taxon>Archaea</taxon>
        <taxon>Methanobacteriati</taxon>
        <taxon>Methanobacteriota</taxon>
        <taxon>Stenosarchaea group</taxon>
        <taxon>Halobacteria</taxon>
        <taxon>Halobacteriales</taxon>
        <taxon>Natrialbaceae</taxon>
        <taxon>Natrinema</taxon>
    </lineage>
</organism>
<evidence type="ECO:0000256" key="1">
    <source>
        <dbReference type="ARBA" id="ARBA00008779"/>
    </source>
</evidence>
<dbReference type="Proteomes" id="UP000011592">
    <property type="component" value="Unassembled WGS sequence"/>
</dbReference>
<dbReference type="InterPro" id="IPR000917">
    <property type="entry name" value="Sulfatase_N"/>
</dbReference>
<dbReference type="RefSeq" id="WP_008456687.1">
    <property type="nucleotide sequence ID" value="NZ_AOIJ01000056.1"/>
</dbReference>
<keyword evidence="4" id="KW-1185">Reference proteome</keyword>
<evidence type="ECO:0000313" key="3">
    <source>
        <dbReference type="EMBL" id="ELY78499.1"/>
    </source>
</evidence>
<dbReference type="InterPro" id="IPR017850">
    <property type="entry name" value="Alkaline_phosphatase_core_sf"/>
</dbReference>
<dbReference type="Gene3D" id="3.40.720.10">
    <property type="entry name" value="Alkaline Phosphatase, subunit A"/>
    <property type="match status" value="1"/>
</dbReference>
<comment type="caution">
    <text evidence="3">The sequence shown here is derived from an EMBL/GenBank/DDBJ whole genome shotgun (WGS) entry which is preliminary data.</text>
</comment>
<gene>
    <name evidence="3" type="ORF">C486_13192</name>
</gene>
<dbReference type="Pfam" id="PF00884">
    <property type="entry name" value="Sulfatase"/>
    <property type="match status" value="1"/>
</dbReference>
<feature type="domain" description="Sulfatase N-terminal" evidence="2">
    <location>
        <begin position="5"/>
        <end position="329"/>
    </location>
</feature>
<dbReference type="SUPFAM" id="SSF53649">
    <property type="entry name" value="Alkaline phosphatase-like"/>
    <property type="match status" value="1"/>
</dbReference>
<dbReference type="PANTHER" id="PTHR42693">
    <property type="entry name" value="ARYLSULFATASE FAMILY MEMBER"/>
    <property type="match status" value="1"/>
</dbReference>
<proteinExistence type="inferred from homology"/>
<protein>
    <submittedName>
        <fullName evidence="3">Sulfatase</fullName>
    </submittedName>
</protein>
<accession>L9YWL3</accession>
<dbReference type="InterPro" id="IPR050738">
    <property type="entry name" value="Sulfatase"/>
</dbReference>
<dbReference type="PANTHER" id="PTHR42693:SF33">
    <property type="entry name" value="ARYLSULFATASE"/>
    <property type="match status" value="1"/>
</dbReference>
<dbReference type="AlphaFoldDB" id="L9YWL3"/>
<dbReference type="EMBL" id="AOIJ01000056">
    <property type="protein sequence ID" value="ELY78499.1"/>
    <property type="molecule type" value="Genomic_DNA"/>
</dbReference>
<evidence type="ECO:0000259" key="2">
    <source>
        <dbReference type="Pfam" id="PF00884"/>
    </source>
</evidence>
<name>L9YWL3_9EURY</name>
<evidence type="ECO:0000313" key="4">
    <source>
        <dbReference type="Proteomes" id="UP000011592"/>
    </source>
</evidence>
<dbReference type="GO" id="GO:0004065">
    <property type="term" value="F:arylsulfatase activity"/>
    <property type="evidence" value="ECO:0007669"/>
    <property type="project" value="TreeGrafter"/>
</dbReference>
<comment type="similarity">
    <text evidence="1">Belongs to the sulfatase family.</text>
</comment>